<keyword evidence="1" id="KW-1133">Transmembrane helix</keyword>
<keyword evidence="1" id="KW-0472">Membrane</keyword>
<keyword evidence="1" id="KW-0812">Transmembrane</keyword>
<protein>
    <submittedName>
        <fullName evidence="2">Uncharacterized protein</fullName>
    </submittedName>
</protein>
<evidence type="ECO:0000256" key="1">
    <source>
        <dbReference type="SAM" id="Phobius"/>
    </source>
</evidence>
<evidence type="ECO:0000313" key="2">
    <source>
        <dbReference type="EMBL" id="GAX04117.1"/>
    </source>
</evidence>
<dbReference type="EMBL" id="BCMH01000012">
    <property type="protein sequence ID" value="GAX04117.1"/>
    <property type="molecule type" value="Genomic_DNA"/>
</dbReference>
<organism evidence="2 3">
    <name type="scientific">Secundilactobacillus pentosiphilus</name>
    <dbReference type="NCBI Taxonomy" id="1714682"/>
    <lineage>
        <taxon>Bacteria</taxon>
        <taxon>Bacillati</taxon>
        <taxon>Bacillota</taxon>
        <taxon>Bacilli</taxon>
        <taxon>Lactobacillales</taxon>
        <taxon>Lactobacillaceae</taxon>
        <taxon>Secundilactobacillus</taxon>
    </lineage>
</organism>
<accession>A0A1Z5IQT2</accession>
<feature type="transmembrane region" description="Helical" evidence="1">
    <location>
        <begin position="12"/>
        <end position="33"/>
    </location>
</feature>
<keyword evidence="3" id="KW-1185">Reference proteome</keyword>
<name>A0A1Z5IQT2_9LACO</name>
<gene>
    <name evidence="2" type="ORF">IWT140_01754</name>
</gene>
<proteinExistence type="predicted"/>
<sequence length="47" mass="5116">MNANDYIFYGRCLVDGFLGLLGLAIAGGLAWAIHEAIKDPQDFFGIK</sequence>
<evidence type="ECO:0000313" key="3">
    <source>
        <dbReference type="Proteomes" id="UP000198430"/>
    </source>
</evidence>
<reference evidence="2 3" key="1">
    <citation type="submission" date="2015-11" db="EMBL/GenBank/DDBJ databases">
        <title>Draft genome sequences of new species of the genus Lactobacillus isolated from orchardgrass silage.</title>
        <authorList>
            <person name="Tohno M."/>
            <person name="Tanizawa Y."/>
            <person name="Arita M."/>
        </authorList>
    </citation>
    <scope>NUCLEOTIDE SEQUENCE [LARGE SCALE GENOMIC DNA]</scope>
    <source>
        <strain evidence="2 3">IWT140</strain>
    </source>
</reference>
<dbReference type="Proteomes" id="UP000198430">
    <property type="component" value="Unassembled WGS sequence"/>
</dbReference>
<dbReference type="AlphaFoldDB" id="A0A1Z5IQT2"/>
<comment type="caution">
    <text evidence="2">The sequence shown here is derived from an EMBL/GenBank/DDBJ whole genome shotgun (WGS) entry which is preliminary data.</text>
</comment>
<dbReference type="RefSeq" id="WP_179211673.1">
    <property type="nucleotide sequence ID" value="NZ_BCMH01000012.1"/>
</dbReference>